<dbReference type="InterPro" id="IPR005135">
    <property type="entry name" value="Endo/exonuclease/phosphatase"/>
</dbReference>
<accession>A0A3E5B899</accession>
<protein>
    <recommendedName>
        <fullName evidence="2">Endonuclease/exonuclease/phosphatase domain-containing protein</fullName>
    </recommendedName>
</protein>
<dbReference type="AlphaFoldDB" id="A0A3E5B899"/>
<keyword evidence="1" id="KW-0732">Signal</keyword>
<dbReference type="PANTHER" id="PTHR42834:SF1">
    <property type="entry name" value="ENDONUCLEASE_EXONUCLEASE_PHOSPHATASE FAMILY PROTEIN (AFU_ORTHOLOGUE AFUA_3G09210)"/>
    <property type="match status" value="1"/>
</dbReference>
<feature type="chain" id="PRO_5017697805" description="Endonuclease/exonuclease/phosphatase domain-containing protein" evidence="1">
    <location>
        <begin position="19"/>
        <end position="526"/>
    </location>
</feature>
<dbReference type="EMBL" id="QSUL01000010">
    <property type="protein sequence ID" value="RGN33828.1"/>
    <property type="molecule type" value="Genomic_DNA"/>
</dbReference>
<name>A0A3E5B899_9BACE</name>
<feature type="domain" description="Endonuclease/exonuclease/phosphatase" evidence="2">
    <location>
        <begin position="156"/>
        <end position="424"/>
    </location>
</feature>
<comment type="caution">
    <text evidence="3">The sequence shown here is derived from an EMBL/GenBank/DDBJ whole genome shotgun (WGS) entry which is preliminary data.</text>
</comment>
<dbReference type="Gene3D" id="3.60.10.10">
    <property type="entry name" value="Endonuclease/exonuclease/phosphatase"/>
    <property type="match status" value="1"/>
</dbReference>
<evidence type="ECO:0000313" key="4">
    <source>
        <dbReference type="Proteomes" id="UP000260983"/>
    </source>
</evidence>
<dbReference type="InterPro" id="IPR036691">
    <property type="entry name" value="Endo/exonu/phosph_ase_sf"/>
</dbReference>
<organism evidence="3 4">
    <name type="scientific">Bacteroides oleiciplenus</name>
    <dbReference type="NCBI Taxonomy" id="626931"/>
    <lineage>
        <taxon>Bacteria</taxon>
        <taxon>Pseudomonadati</taxon>
        <taxon>Bacteroidota</taxon>
        <taxon>Bacteroidia</taxon>
        <taxon>Bacteroidales</taxon>
        <taxon>Bacteroidaceae</taxon>
        <taxon>Bacteroides</taxon>
    </lineage>
</organism>
<evidence type="ECO:0000259" key="2">
    <source>
        <dbReference type="Pfam" id="PF03372"/>
    </source>
</evidence>
<dbReference type="RefSeq" id="WP_117724743.1">
    <property type="nucleotide sequence ID" value="NZ_QSUL01000010.1"/>
</dbReference>
<dbReference type="SUPFAM" id="SSF56219">
    <property type="entry name" value="DNase I-like"/>
    <property type="match status" value="1"/>
</dbReference>
<dbReference type="Pfam" id="PF03372">
    <property type="entry name" value="Exo_endo_phos"/>
    <property type="match status" value="1"/>
</dbReference>
<dbReference type="Proteomes" id="UP000260983">
    <property type="component" value="Unassembled WGS sequence"/>
</dbReference>
<evidence type="ECO:0000313" key="3">
    <source>
        <dbReference type="EMBL" id="RGN33828.1"/>
    </source>
</evidence>
<feature type="signal peptide" evidence="1">
    <location>
        <begin position="1"/>
        <end position="18"/>
    </location>
</feature>
<proteinExistence type="predicted"/>
<evidence type="ECO:0000256" key="1">
    <source>
        <dbReference type="SAM" id="SignalP"/>
    </source>
</evidence>
<reference evidence="3 4" key="1">
    <citation type="submission" date="2018-08" db="EMBL/GenBank/DDBJ databases">
        <title>A genome reference for cultivated species of the human gut microbiota.</title>
        <authorList>
            <person name="Zou Y."/>
            <person name="Xue W."/>
            <person name="Luo G."/>
        </authorList>
    </citation>
    <scope>NUCLEOTIDE SEQUENCE [LARGE SCALE GENOMIC DNA]</scope>
    <source>
        <strain evidence="3 4">OM05-15BH</strain>
    </source>
</reference>
<gene>
    <name evidence="3" type="ORF">DXB65_15205</name>
</gene>
<sequence length="526" mass="58532">MKAQLLLILHFLPALLFAQQEVRFPDDFKTSALDGKEVTITNTLTLTNNYNYTNGSVTLSNGQLWTPTEKNRPDVDMFNQVNKANRENQITVKQGAFSFTDANATCRIGQTVERLTGNASYSNGTYTLTLTRQPDLKGNERPTSCNITEAYNLKVASFNLEHFNKSASTYSIKLNKVALALQALEADIYALVEVEGLAGLQELCHLLNENSNTQKYKTRYYRENVQGMACFIYNNETVTPVGAISYNDLINYLPDRKTAQGFQLNSNSERFILCCNHWKSKSGTNVPEQYKDKGDGQGAYNPRRVQEAEATLQFIEEIKKTYNDPDVLVVGDLNAYTSEDPIRTLESGGLVNLLATYAPNEYSYAFFSNGSYATGYLDHSLATSTLEQQVAYACPFRINADEPQKIDIDQSSVQKDNMYRCSDHNPIVTFLNLGNNSTGIEDISTSRPAIRLTGDPRSGYLTLMSSTELTRVEIVSSSGQTIASHDTAGNTEKRFNLPVKGLAHGFYLIRAYDAQSCCATCKMVLP</sequence>
<dbReference type="PANTHER" id="PTHR42834">
    <property type="entry name" value="ENDONUCLEASE/EXONUCLEASE/PHOSPHATASE FAMILY PROTEIN (AFU_ORTHOLOGUE AFUA_3G09210)"/>
    <property type="match status" value="1"/>
</dbReference>
<dbReference type="GO" id="GO:0003824">
    <property type="term" value="F:catalytic activity"/>
    <property type="evidence" value="ECO:0007669"/>
    <property type="project" value="InterPro"/>
</dbReference>